<dbReference type="Gene3D" id="1.10.287.1060">
    <property type="entry name" value="ESAT-6-like"/>
    <property type="match status" value="1"/>
</dbReference>
<feature type="coiled-coil region" evidence="1">
    <location>
        <begin position="88"/>
        <end position="118"/>
    </location>
</feature>
<dbReference type="Pfam" id="PF11053">
    <property type="entry name" value="DNA_Packaging"/>
    <property type="match status" value="1"/>
</dbReference>
<sequence length="136" mass="15422">MKKENLKKLNDVLDISDEMIGDEFETSSSIPTVLKSSDDLTTDYDFSRDQYQHLIEKGNTALEELLTIAKEGEAPRAFEVATQLINSLTAATKELLLLQKTKNEIEKKDKSSVRTENNLFVGSTKELQELLEQKKK</sequence>
<dbReference type="EMBL" id="UINC01015116">
    <property type="protein sequence ID" value="SVA63902.1"/>
    <property type="molecule type" value="Genomic_DNA"/>
</dbReference>
<proteinExistence type="predicted"/>
<organism evidence="2">
    <name type="scientific">marine metagenome</name>
    <dbReference type="NCBI Taxonomy" id="408172"/>
    <lineage>
        <taxon>unclassified sequences</taxon>
        <taxon>metagenomes</taxon>
        <taxon>ecological metagenomes</taxon>
    </lineage>
</organism>
<reference evidence="2" key="1">
    <citation type="submission" date="2018-05" db="EMBL/GenBank/DDBJ databases">
        <authorList>
            <person name="Lanie J.A."/>
            <person name="Ng W.-L."/>
            <person name="Kazmierczak K.M."/>
            <person name="Andrzejewski T.M."/>
            <person name="Davidsen T.M."/>
            <person name="Wayne K.J."/>
            <person name="Tettelin H."/>
            <person name="Glass J.I."/>
            <person name="Rusch D."/>
            <person name="Podicherti R."/>
            <person name="Tsui H.-C.T."/>
            <person name="Winkler M.E."/>
        </authorList>
    </citation>
    <scope>NUCLEOTIDE SEQUENCE</scope>
</reference>
<protein>
    <recommendedName>
        <fullName evidence="3">Terminase small subunit</fullName>
    </recommendedName>
</protein>
<evidence type="ECO:0000313" key="2">
    <source>
        <dbReference type="EMBL" id="SVA63902.1"/>
    </source>
</evidence>
<accession>A0A381XH85</accession>
<evidence type="ECO:0008006" key="3">
    <source>
        <dbReference type="Google" id="ProtNLM"/>
    </source>
</evidence>
<dbReference type="InterPro" id="IPR020342">
    <property type="entry name" value="Phage_T4_Gp16_DNA-pack"/>
</dbReference>
<gene>
    <name evidence="2" type="ORF">METZ01_LOCUS116756</name>
</gene>
<name>A0A381XH85_9ZZZZ</name>
<keyword evidence="1" id="KW-0175">Coiled coil</keyword>
<dbReference type="AlphaFoldDB" id="A0A381XH85"/>
<evidence type="ECO:0000256" key="1">
    <source>
        <dbReference type="SAM" id="Coils"/>
    </source>
</evidence>